<gene>
    <name evidence="1" type="ORF">PSYPI_49397</name>
</gene>
<sequence>PNSITRLNGSFKKRRSDGRMNSLAFIKDPDGLR</sequence>
<dbReference type="AlphaFoldDB" id="F3GSF8"/>
<evidence type="ECO:0000313" key="1">
    <source>
        <dbReference type="EMBL" id="EGH50011.1"/>
    </source>
</evidence>
<accession>F3GSF8</accession>
<proteinExistence type="predicted"/>
<comment type="caution">
    <text evidence="1">The sequence shown here is derived from an EMBL/GenBank/DDBJ whole genome shotgun (WGS) entry which is preliminary data.</text>
</comment>
<evidence type="ECO:0000313" key="2">
    <source>
        <dbReference type="Proteomes" id="UP000004986"/>
    </source>
</evidence>
<keyword evidence="2" id="KW-1185">Reference proteome</keyword>
<organism evidence="1 2">
    <name type="scientific">Pseudomonas syringae pv. pisi str. 1704B</name>
    <dbReference type="NCBI Taxonomy" id="629263"/>
    <lineage>
        <taxon>Bacteria</taxon>
        <taxon>Pseudomonadati</taxon>
        <taxon>Pseudomonadota</taxon>
        <taxon>Gammaproteobacteria</taxon>
        <taxon>Pseudomonadales</taxon>
        <taxon>Pseudomonadaceae</taxon>
        <taxon>Pseudomonas</taxon>
        <taxon>Pseudomonas syringae</taxon>
    </lineage>
</organism>
<feature type="non-terminal residue" evidence="1">
    <location>
        <position position="33"/>
    </location>
</feature>
<dbReference type="Proteomes" id="UP000004986">
    <property type="component" value="Unassembled WGS sequence"/>
</dbReference>
<feature type="non-terminal residue" evidence="1">
    <location>
        <position position="1"/>
    </location>
</feature>
<dbReference type="EMBL" id="AEAI01005025">
    <property type="protein sequence ID" value="EGH50011.1"/>
    <property type="molecule type" value="Genomic_DNA"/>
</dbReference>
<dbReference type="HOGENOM" id="CLU_3386556_0_0_6"/>
<protein>
    <submittedName>
        <fullName evidence="1">Uncharacterized protein</fullName>
    </submittedName>
</protein>
<reference evidence="1 2" key="1">
    <citation type="journal article" date="2011" name="PLoS Pathog.">
        <title>Dynamic evolution of pathogenicity revealed by sequencing and comparative genomics of 19 Pseudomonas syringae isolates.</title>
        <authorList>
            <person name="Baltrus D.A."/>
            <person name="Nishimura M.T."/>
            <person name="Romanchuk A."/>
            <person name="Chang J.H."/>
            <person name="Mukhtar M.S."/>
            <person name="Cherkis K."/>
            <person name="Roach J."/>
            <person name="Grant S.R."/>
            <person name="Jones C.D."/>
            <person name="Dangl J.L."/>
        </authorList>
    </citation>
    <scope>NUCLEOTIDE SEQUENCE [LARGE SCALE GENOMIC DNA]</scope>
    <source>
        <strain evidence="1 2">1704B</strain>
    </source>
</reference>
<name>F3GSF8_PSESJ</name>